<dbReference type="AlphaFoldDB" id="A0A9P4TX51"/>
<dbReference type="EMBL" id="MU007049">
    <property type="protein sequence ID" value="KAF2429200.1"/>
    <property type="molecule type" value="Genomic_DNA"/>
</dbReference>
<keyword evidence="2" id="KW-1185">Reference proteome</keyword>
<sequence>MFRCCQPILMFIIWSPQWRSSWFYTIHRWSIGSSCWLYIWSALACRNINAMIKLLTTSPAFSLDINDAGYSDDVF</sequence>
<name>A0A9P4TX51_9PEZI</name>
<comment type="caution">
    <text evidence="1">The sequence shown here is derived from an EMBL/GenBank/DDBJ whole genome shotgun (WGS) entry which is preliminary data.</text>
</comment>
<protein>
    <submittedName>
        <fullName evidence="1">Uncharacterized protein</fullName>
    </submittedName>
</protein>
<reference evidence="1" key="1">
    <citation type="journal article" date="2020" name="Stud. Mycol.">
        <title>101 Dothideomycetes genomes: a test case for predicting lifestyles and emergence of pathogens.</title>
        <authorList>
            <person name="Haridas S."/>
            <person name="Albert R."/>
            <person name="Binder M."/>
            <person name="Bloem J."/>
            <person name="Labutti K."/>
            <person name="Salamov A."/>
            <person name="Andreopoulos B."/>
            <person name="Baker S."/>
            <person name="Barry K."/>
            <person name="Bills G."/>
            <person name="Bluhm B."/>
            <person name="Cannon C."/>
            <person name="Castanera R."/>
            <person name="Culley D."/>
            <person name="Daum C."/>
            <person name="Ezra D."/>
            <person name="Gonzalez J."/>
            <person name="Henrissat B."/>
            <person name="Kuo A."/>
            <person name="Liang C."/>
            <person name="Lipzen A."/>
            <person name="Lutzoni F."/>
            <person name="Magnuson J."/>
            <person name="Mondo S."/>
            <person name="Nolan M."/>
            <person name="Ohm R."/>
            <person name="Pangilinan J."/>
            <person name="Park H.-J."/>
            <person name="Ramirez L."/>
            <person name="Alfaro M."/>
            <person name="Sun H."/>
            <person name="Tritt A."/>
            <person name="Yoshinaga Y."/>
            <person name="Zwiers L.-H."/>
            <person name="Turgeon B."/>
            <person name="Goodwin S."/>
            <person name="Spatafora J."/>
            <person name="Crous P."/>
            <person name="Grigoriev I."/>
        </authorList>
    </citation>
    <scope>NUCLEOTIDE SEQUENCE</scope>
    <source>
        <strain evidence="1">CBS 130266</strain>
    </source>
</reference>
<proteinExistence type="predicted"/>
<evidence type="ECO:0000313" key="2">
    <source>
        <dbReference type="Proteomes" id="UP000800235"/>
    </source>
</evidence>
<organism evidence="1 2">
    <name type="scientific">Tothia fuscella</name>
    <dbReference type="NCBI Taxonomy" id="1048955"/>
    <lineage>
        <taxon>Eukaryota</taxon>
        <taxon>Fungi</taxon>
        <taxon>Dikarya</taxon>
        <taxon>Ascomycota</taxon>
        <taxon>Pezizomycotina</taxon>
        <taxon>Dothideomycetes</taxon>
        <taxon>Pleosporomycetidae</taxon>
        <taxon>Venturiales</taxon>
        <taxon>Cylindrosympodiaceae</taxon>
        <taxon>Tothia</taxon>
    </lineage>
</organism>
<accession>A0A9P4TX51</accession>
<gene>
    <name evidence="1" type="ORF">EJ08DRAFT_303413</name>
</gene>
<evidence type="ECO:0000313" key="1">
    <source>
        <dbReference type="EMBL" id="KAF2429200.1"/>
    </source>
</evidence>
<dbReference type="Proteomes" id="UP000800235">
    <property type="component" value="Unassembled WGS sequence"/>
</dbReference>